<sequence>MIFLLFPSAFSVIHDYNTSLYSYLSPEKTYTLGFFYKSETPNLDEKKMIMNMVDKYIEGINILSVNCSEFDSLCSHRYIDIFPTIALFRPNNQEKILMSLEFSLYSIVDFAVSKGNARSLLPPSKVQKITSHNYSTFLNSATYKVIEYIDHPDRSSDMLLISFEELSFIFSEEIEIKFGKVNCSEDIDFCFDVGTSSIPIVRLYHEDKHYLYEGTREVPYLVDFINYHCKTHRSINRSYSFVFDATLENIVSDFMKKTNKQQYIDQMIKYSDAFVVTMKRIQENGEKALFDQKENLMRLYNDPYVKGKAKENVAGKLEMLSVFEKYLPYIPENSEL</sequence>
<dbReference type="RefSeq" id="XP_068366429.1">
    <property type="nucleotide sequence ID" value="XM_068499093.1"/>
</dbReference>
<comment type="caution">
    <text evidence="3">The sequence shown here is derived from an EMBL/GenBank/DDBJ whole genome shotgun (WGS) entry which is preliminary data.</text>
</comment>
<dbReference type="GO" id="GO:0003756">
    <property type="term" value="F:protein disulfide isomerase activity"/>
    <property type="evidence" value="ECO:0007669"/>
    <property type="project" value="TreeGrafter"/>
</dbReference>
<proteinExistence type="inferred from homology"/>
<reference evidence="3" key="1">
    <citation type="submission" date="2016-10" db="EMBL/GenBank/DDBJ databases">
        <authorList>
            <person name="Benchimol M."/>
            <person name="Almeida L.G."/>
            <person name="Vasconcelos A.T."/>
            <person name="Perreira-Neves A."/>
            <person name="Rosa I.A."/>
            <person name="Tasca T."/>
            <person name="Bogo M.R."/>
            <person name="de Souza W."/>
        </authorList>
    </citation>
    <scope>NUCLEOTIDE SEQUENCE [LARGE SCALE GENOMIC DNA]</scope>
    <source>
        <strain evidence="3">K</strain>
    </source>
</reference>
<dbReference type="GO" id="GO:0005783">
    <property type="term" value="C:endoplasmic reticulum"/>
    <property type="evidence" value="ECO:0007669"/>
    <property type="project" value="TreeGrafter"/>
</dbReference>
<gene>
    <name evidence="3" type="ORF">TRFO_16620</name>
</gene>
<dbReference type="SUPFAM" id="SSF52833">
    <property type="entry name" value="Thioredoxin-like"/>
    <property type="match status" value="2"/>
</dbReference>
<evidence type="ECO:0000313" key="3">
    <source>
        <dbReference type="EMBL" id="OHT13293.1"/>
    </source>
</evidence>
<dbReference type="PANTHER" id="PTHR45672:SF3">
    <property type="entry name" value="THIOREDOXIN DOMAIN-CONTAINING PROTEIN 5"/>
    <property type="match status" value="1"/>
</dbReference>
<dbReference type="EMBL" id="MLAK01000544">
    <property type="protein sequence ID" value="OHT13293.1"/>
    <property type="molecule type" value="Genomic_DNA"/>
</dbReference>
<dbReference type="InterPro" id="IPR051063">
    <property type="entry name" value="PDI"/>
</dbReference>
<name>A0A1J4KUV2_9EUKA</name>
<organism evidence="3 4">
    <name type="scientific">Tritrichomonas foetus</name>
    <dbReference type="NCBI Taxonomy" id="1144522"/>
    <lineage>
        <taxon>Eukaryota</taxon>
        <taxon>Metamonada</taxon>
        <taxon>Parabasalia</taxon>
        <taxon>Tritrichomonadida</taxon>
        <taxon>Tritrichomonadidae</taxon>
        <taxon>Tritrichomonas</taxon>
    </lineage>
</organism>
<dbReference type="GeneID" id="94833797"/>
<dbReference type="Gene3D" id="3.40.30.10">
    <property type="entry name" value="Glutaredoxin"/>
    <property type="match status" value="2"/>
</dbReference>
<comment type="similarity">
    <text evidence="1">Belongs to the protein disulfide isomerase family.</text>
</comment>
<dbReference type="VEuPathDB" id="TrichDB:TRFO_16620"/>
<dbReference type="PANTHER" id="PTHR45672">
    <property type="entry name" value="PROTEIN DISULFIDE-ISOMERASE C17H9.14C-RELATED"/>
    <property type="match status" value="1"/>
</dbReference>
<dbReference type="InterPro" id="IPR036249">
    <property type="entry name" value="Thioredoxin-like_sf"/>
</dbReference>
<dbReference type="CDD" id="cd02961">
    <property type="entry name" value="PDI_a_family"/>
    <property type="match status" value="2"/>
</dbReference>
<keyword evidence="2" id="KW-0732">Signal</keyword>
<evidence type="ECO:0000256" key="1">
    <source>
        <dbReference type="ARBA" id="ARBA00006347"/>
    </source>
</evidence>
<dbReference type="GO" id="GO:0006457">
    <property type="term" value="P:protein folding"/>
    <property type="evidence" value="ECO:0007669"/>
    <property type="project" value="TreeGrafter"/>
</dbReference>
<evidence type="ECO:0008006" key="5">
    <source>
        <dbReference type="Google" id="ProtNLM"/>
    </source>
</evidence>
<protein>
    <recommendedName>
        <fullName evidence="5">Thioredoxin domain-containing protein</fullName>
    </recommendedName>
</protein>
<keyword evidence="4" id="KW-1185">Reference proteome</keyword>
<accession>A0A1J4KUV2</accession>
<dbReference type="AlphaFoldDB" id="A0A1J4KUV2"/>
<evidence type="ECO:0000256" key="2">
    <source>
        <dbReference type="ARBA" id="ARBA00022729"/>
    </source>
</evidence>
<dbReference type="Proteomes" id="UP000179807">
    <property type="component" value="Unassembled WGS sequence"/>
</dbReference>
<evidence type="ECO:0000313" key="4">
    <source>
        <dbReference type="Proteomes" id="UP000179807"/>
    </source>
</evidence>